<evidence type="ECO:0000313" key="1">
    <source>
        <dbReference type="EMBL" id="TWH99179.1"/>
    </source>
</evidence>
<protein>
    <submittedName>
        <fullName evidence="1">S-adenosylmethionine decarboxylase</fullName>
    </submittedName>
</protein>
<dbReference type="AlphaFoldDB" id="A0A562KUS2"/>
<evidence type="ECO:0000313" key="2">
    <source>
        <dbReference type="Proteomes" id="UP000315167"/>
    </source>
</evidence>
<dbReference type="Gene3D" id="3.60.90.10">
    <property type="entry name" value="S-adenosylmethionine decarboxylase"/>
    <property type="match status" value="1"/>
</dbReference>
<comment type="caution">
    <text evidence="1">The sequence shown here is derived from an EMBL/GenBank/DDBJ whole genome shotgun (WGS) entry which is preliminary data.</text>
</comment>
<organism evidence="1 2">
    <name type="scientific">Luteimonas cucumeris</name>
    <dbReference type="NCBI Taxonomy" id="985012"/>
    <lineage>
        <taxon>Bacteria</taxon>
        <taxon>Pseudomonadati</taxon>
        <taxon>Pseudomonadota</taxon>
        <taxon>Gammaproteobacteria</taxon>
        <taxon>Lysobacterales</taxon>
        <taxon>Lysobacteraceae</taxon>
        <taxon>Luteimonas</taxon>
    </lineage>
</organism>
<sequence>MNRIALTSIAPQIYRKRLLVEGYYRSALDHDVLLAWFADITGALGLRTYGAPIIHRTSGEGKAANEGYDGFVSLIDSGIYIAAWVQPRFLSTVLYTCADFDEDRAVEEVRKFFDLAEHEAAIF</sequence>
<dbReference type="Proteomes" id="UP000315167">
    <property type="component" value="Unassembled WGS sequence"/>
</dbReference>
<accession>A0A562KUS2</accession>
<dbReference type="OrthoDB" id="1494132at2"/>
<reference evidence="1 2" key="1">
    <citation type="journal article" date="2015" name="Stand. Genomic Sci.">
        <title>Genomic Encyclopedia of Bacterial and Archaeal Type Strains, Phase III: the genomes of soil and plant-associated and newly described type strains.</title>
        <authorList>
            <person name="Whitman W.B."/>
            <person name="Woyke T."/>
            <person name="Klenk H.P."/>
            <person name="Zhou Y."/>
            <person name="Lilburn T.G."/>
            <person name="Beck B.J."/>
            <person name="De Vos P."/>
            <person name="Vandamme P."/>
            <person name="Eisen J.A."/>
            <person name="Garrity G."/>
            <person name="Hugenholtz P."/>
            <person name="Kyrpides N.C."/>
        </authorList>
    </citation>
    <scope>NUCLEOTIDE SEQUENCE [LARGE SCALE GENOMIC DNA]</scope>
    <source>
        <strain evidence="1 2">CGMCC 1.10821</strain>
    </source>
</reference>
<name>A0A562KUS2_9GAMM</name>
<dbReference type="RefSeq" id="WP_144900651.1">
    <property type="nucleotide sequence ID" value="NZ_VLKN01000012.1"/>
</dbReference>
<proteinExistence type="predicted"/>
<dbReference type="EMBL" id="VLKN01000012">
    <property type="protein sequence ID" value="TWH99179.1"/>
    <property type="molecule type" value="Genomic_DNA"/>
</dbReference>
<gene>
    <name evidence="1" type="ORF">IP90_03170</name>
</gene>
<keyword evidence="2" id="KW-1185">Reference proteome</keyword>